<organism evidence="1 2">
    <name type="scientific">Caerostris extrusa</name>
    <name type="common">Bark spider</name>
    <name type="synonym">Caerostris bankana</name>
    <dbReference type="NCBI Taxonomy" id="172846"/>
    <lineage>
        <taxon>Eukaryota</taxon>
        <taxon>Metazoa</taxon>
        <taxon>Ecdysozoa</taxon>
        <taxon>Arthropoda</taxon>
        <taxon>Chelicerata</taxon>
        <taxon>Arachnida</taxon>
        <taxon>Araneae</taxon>
        <taxon>Araneomorphae</taxon>
        <taxon>Entelegynae</taxon>
        <taxon>Araneoidea</taxon>
        <taxon>Araneidae</taxon>
        <taxon>Caerostris</taxon>
    </lineage>
</organism>
<protein>
    <submittedName>
        <fullName evidence="1">Histone-lysine N-methyltransferase SETD2</fullName>
    </submittedName>
</protein>
<dbReference type="InterPro" id="IPR042294">
    <property type="entry name" value="SETD2_animal"/>
</dbReference>
<keyword evidence="2" id="KW-1185">Reference proteome</keyword>
<evidence type="ECO:0000313" key="1">
    <source>
        <dbReference type="EMBL" id="GIX75835.1"/>
    </source>
</evidence>
<evidence type="ECO:0000313" key="2">
    <source>
        <dbReference type="Proteomes" id="UP001054945"/>
    </source>
</evidence>
<reference evidence="1 2" key="1">
    <citation type="submission" date="2021-06" db="EMBL/GenBank/DDBJ databases">
        <title>Caerostris extrusa draft genome.</title>
        <authorList>
            <person name="Kono N."/>
            <person name="Arakawa K."/>
        </authorList>
    </citation>
    <scope>NUCLEOTIDE SEQUENCE [LARGE SCALE GENOMIC DNA]</scope>
</reference>
<accession>A0AAV4MTR7</accession>
<dbReference type="GO" id="GO:0046975">
    <property type="term" value="F:histone H3K36 methyltransferase activity"/>
    <property type="evidence" value="ECO:0007669"/>
    <property type="project" value="InterPro"/>
</dbReference>
<gene>
    <name evidence="1" type="primary">SETD2_1</name>
    <name evidence="1" type="ORF">CEXT_455691</name>
</gene>
<dbReference type="PANTHER" id="PTHR46711">
    <property type="entry name" value="HISTONE-LYSINE N-METHYLTRANSFERASE SETD2"/>
    <property type="match status" value="1"/>
</dbReference>
<feature type="non-terminal residue" evidence="1">
    <location>
        <position position="1"/>
    </location>
</feature>
<dbReference type="EMBL" id="BPLR01020202">
    <property type="protein sequence ID" value="GIX75835.1"/>
    <property type="molecule type" value="Genomic_DNA"/>
</dbReference>
<dbReference type="Proteomes" id="UP001054945">
    <property type="component" value="Unassembled WGS sequence"/>
</dbReference>
<dbReference type="PANTHER" id="PTHR46711:SF1">
    <property type="entry name" value="HISTONE-LYSINE N-METHYLTRANSFERASE SETD2"/>
    <property type="match status" value="1"/>
</dbReference>
<sequence>WKKKSKSFVKVAGYVIKATLILLRLMVRAEDFYSRNKLRVFWHKVGISKAVRDMIKHSVTKLWNIADGTYETGYLRLFLDYHGLSLLWSWMVDLTDSRLKTQVLAIQEDKKSWAASIASALLDFHRPSSWSLSFLPVPNKTMLLESKVYNVVERWASSILVNEQPHVYLPNSNEIAYEKNFASLTKKYLEEGSLNSGITSDPEENSAVADKITDVISRSDEESGDTMDLNKLNNVDIFSVANNLLSSWKSLKEDFRIPRRERQKEACKSYAYQEKEAHLYKPYESHGLNFYRPISLEESSRSEKHSLSVA</sequence>
<name>A0AAV4MTR7_CAEEX</name>
<proteinExistence type="predicted"/>
<comment type="caution">
    <text evidence="1">The sequence shown here is derived from an EMBL/GenBank/DDBJ whole genome shotgun (WGS) entry which is preliminary data.</text>
</comment>
<dbReference type="AlphaFoldDB" id="A0AAV4MTR7"/>